<protein>
    <submittedName>
        <fullName evidence="6">EOG090X0KMN</fullName>
    </submittedName>
</protein>
<dbReference type="InterPro" id="IPR002775">
    <property type="entry name" value="DNA/RNA-bd_Alba-like"/>
</dbReference>
<comment type="similarity">
    <text evidence="2">Belongs to the histone-like Alba family.</text>
</comment>
<name>A0A9N6WU76_9CRUS</name>
<feature type="compositionally biased region" description="Polar residues" evidence="4">
    <location>
        <begin position="151"/>
        <end position="164"/>
    </location>
</feature>
<sequence length="178" mass="20028">MENYSKGENVELPLELGDVPIKNIPSDVTWMQVKPASKMTNLIEFALNSLKEKKVQLWTGIGPAIGKAISCAEIVKRRSKNLHQITAISYHKCEEYWVPKENEDLDTLKVVRQIPAIFILLSVEPLDSAEPGYQAPNSSDNFWKDWKSAPKPNQSKPSNSNKGRFNSKKSKKQPPPPS</sequence>
<evidence type="ECO:0000256" key="1">
    <source>
        <dbReference type="ARBA" id="ARBA00004123"/>
    </source>
</evidence>
<dbReference type="Pfam" id="PF01918">
    <property type="entry name" value="Alba"/>
    <property type="match status" value="1"/>
</dbReference>
<comment type="subcellular location">
    <subcellularLocation>
        <location evidence="1">Nucleus</location>
    </subcellularLocation>
</comment>
<reference evidence="6" key="1">
    <citation type="submission" date="2021-04" db="EMBL/GenBank/DDBJ databases">
        <authorList>
            <person name="Cornetti L."/>
        </authorList>
    </citation>
    <scope>NUCLEOTIDE SEQUENCE</scope>
</reference>
<proteinExistence type="inferred from homology"/>
<dbReference type="EMBL" id="OC978558">
    <property type="protein sequence ID" value="CAG4635213.1"/>
    <property type="molecule type" value="Genomic_DNA"/>
</dbReference>
<dbReference type="PANTHER" id="PTHR13516:SF4">
    <property type="entry name" value="FI09323P"/>
    <property type="match status" value="1"/>
</dbReference>
<keyword evidence="3" id="KW-0539">Nucleus</keyword>
<dbReference type="GO" id="GO:0003723">
    <property type="term" value="F:RNA binding"/>
    <property type="evidence" value="ECO:0007669"/>
    <property type="project" value="TreeGrafter"/>
</dbReference>
<evidence type="ECO:0000256" key="3">
    <source>
        <dbReference type="ARBA" id="ARBA00023242"/>
    </source>
</evidence>
<dbReference type="Gene3D" id="3.30.110.20">
    <property type="entry name" value="Alba-like domain"/>
    <property type="match status" value="1"/>
</dbReference>
<evidence type="ECO:0000313" key="6">
    <source>
        <dbReference type="EMBL" id="CAG4635213.1"/>
    </source>
</evidence>
<dbReference type="GO" id="GO:0001682">
    <property type="term" value="P:tRNA 5'-leader removal"/>
    <property type="evidence" value="ECO:0007669"/>
    <property type="project" value="TreeGrafter"/>
</dbReference>
<organism evidence="6">
    <name type="scientific">Alona affinis</name>
    <dbReference type="NCBI Taxonomy" id="381656"/>
    <lineage>
        <taxon>Eukaryota</taxon>
        <taxon>Metazoa</taxon>
        <taxon>Ecdysozoa</taxon>
        <taxon>Arthropoda</taxon>
        <taxon>Crustacea</taxon>
        <taxon>Branchiopoda</taxon>
        <taxon>Diplostraca</taxon>
        <taxon>Cladocera</taxon>
        <taxon>Anomopoda</taxon>
        <taxon>Chydoridae</taxon>
        <taxon>Alona</taxon>
    </lineage>
</organism>
<dbReference type="PANTHER" id="PTHR13516">
    <property type="entry name" value="RIBONUCLEASE P SUBUNIT P25"/>
    <property type="match status" value="1"/>
</dbReference>
<accession>A0A9N6WU76</accession>
<gene>
    <name evidence="6" type="primary">EOG090X0KMN</name>
</gene>
<evidence type="ECO:0000259" key="5">
    <source>
        <dbReference type="Pfam" id="PF01918"/>
    </source>
</evidence>
<feature type="region of interest" description="Disordered" evidence="4">
    <location>
        <begin position="131"/>
        <end position="178"/>
    </location>
</feature>
<dbReference type="GO" id="GO:0005634">
    <property type="term" value="C:nucleus"/>
    <property type="evidence" value="ECO:0007669"/>
    <property type="project" value="UniProtKB-SubCell"/>
</dbReference>
<dbReference type="SUPFAM" id="SSF82704">
    <property type="entry name" value="AlbA-like"/>
    <property type="match status" value="1"/>
</dbReference>
<evidence type="ECO:0000256" key="4">
    <source>
        <dbReference type="SAM" id="MobiDB-lite"/>
    </source>
</evidence>
<dbReference type="InterPro" id="IPR036882">
    <property type="entry name" value="Alba-like_dom_sf"/>
</dbReference>
<dbReference type="GO" id="GO:0000172">
    <property type="term" value="C:ribonuclease MRP complex"/>
    <property type="evidence" value="ECO:0007669"/>
    <property type="project" value="TreeGrafter"/>
</dbReference>
<dbReference type="InterPro" id="IPR051958">
    <property type="entry name" value="Alba-like_NAB"/>
</dbReference>
<feature type="domain" description="DNA/RNA-binding protein Alba-like" evidence="5">
    <location>
        <begin position="30"/>
        <end position="90"/>
    </location>
</feature>
<dbReference type="AlphaFoldDB" id="A0A9N6WU76"/>
<evidence type="ECO:0000256" key="2">
    <source>
        <dbReference type="ARBA" id="ARBA00008018"/>
    </source>
</evidence>